<keyword evidence="1" id="KW-0540">Nuclease</keyword>
<proteinExistence type="predicted"/>
<comment type="caution">
    <text evidence="1">The sequence shown here is derived from an EMBL/GenBank/DDBJ whole genome shotgun (WGS) entry which is preliminary data.</text>
</comment>
<evidence type="ECO:0000313" key="2">
    <source>
        <dbReference type="Proteomes" id="UP001574169"/>
    </source>
</evidence>
<keyword evidence="1" id="KW-0378">Hydrolase</keyword>
<accession>A0ABV4TH92</accession>
<dbReference type="RefSeq" id="WP_373407629.1">
    <property type="nucleotide sequence ID" value="NZ_JBCFQL010000023.1"/>
</dbReference>
<organism evidence="1 2">
    <name type="scientific">Flavobacterium zubiriense</name>
    <dbReference type="NCBI Taxonomy" id="3138075"/>
    <lineage>
        <taxon>Bacteria</taxon>
        <taxon>Pseudomonadati</taxon>
        <taxon>Bacteroidota</taxon>
        <taxon>Flavobacteriia</taxon>
        <taxon>Flavobacteriales</taxon>
        <taxon>Flavobacteriaceae</taxon>
        <taxon>Flavobacterium</taxon>
    </lineage>
</organism>
<dbReference type="InterPro" id="IPR007581">
    <property type="entry name" value="Endonuclease-V"/>
</dbReference>
<reference evidence="1 2" key="1">
    <citation type="submission" date="2024-04" db="EMBL/GenBank/DDBJ databases">
        <title>New Clade of Flavobacterium.</title>
        <authorList>
            <person name="Matos L."/>
            <person name="Proenca D.N."/>
            <person name="Fransisco R.M."/>
            <person name="Chung A.P."/>
            <person name="Maccario L."/>
            <person name="Sorensen S.J."/>
            <person name="Morais P.V."/>
        </authorList>
    </citation>
    <scope>NUCLEOTIDE SEQUENCE [LARGE SCALE GENOMIC DNA]</scope>
    <source>
        <strain evidence="1 2">FZUC8N2.13</strain>
    </source>
</reference>
<dbReference type="Proteomes" id="UP001574169">
    <property type="component" value="Unassembled WGS sequence"/>
</dbReference>
<keyword evidence="1" id="KW-0255">Endonuclease</keyword>
<protein>
    <submittedName>
        <fullName evidence="1">Endonuclease V</fullName>
    </submittedName>
</protein>
<gene>
    <name evidence="1" type="ORF">AAGV28_15320</name>
</gene>
<keyword evidence="2" id="KW-1185">Reference proteome</keyword>
<dbReference type="EMBL" id="JBCFQL010000023">
    <property type="protein sequence ID" value="MFA9192742.1"/>
    <property type="molecule type" value="Genomic_DNA"/>
</dbReference>
<dbReference type="Gene3D" id="3.30.2170.10">
    <property type="entry name" value="archaeoglobus fulgidus dsm 4304 superfamily"/>
    <property type="match status" value="1"/>
</dbReference>
<name>A0ABV4TH92_9FLAO</name>
<sequence length="170" mass="19395">MILAFDTHYFDNKAKTVCLAFESWANSAKYEIYSEILDNIEDYISGEFYKRELPCILSLYKKINLEFVEAIIIDGFVFLDDFERLGLGGHLYKSLNSKIPIIGVAKTNFATIEKDKRELLRGKSINPLYITAIGIDIDKATELIDKLDGENRIPSTLKKLDTLTKERNCG</sequence>
<dbReference type="GO" id="GO:0004519">
    <property type="term" value="F:endonuclease activity"/>
    <property type="evidence" value="ECO:0007669"/>
    <property type="project" value="UniProtKB-KW"/>
</dbReference>
<evidence type="ECO:0000313" key="1">
    <source>
        <dbReference type="EMBL" id="MFA9192742.1"/>
    </source>
</evidence>
<dbReference type="Pfam" id="PF04493">
    <property type="entry name" value="Endonuclease_5"/>
    <property type="match status" value="1"/>
</dbReference>